<dbReference type="InterPro" id="IPR006050">
    <property type="entry name" value="DNA_photolyase_N"/>
</dbReference>
<keyword evidence="4" id="KW-0157">Chromophore</keyword>
<dbReference type="Gene3D" id="1.25.40.80">
    <property type="match status" value="1"/>
</dbReference>
<dbReference type="AlphaFoldDB" id="A0A6C0IJI6"/>
<comment type="cofactor">
    <cofactor evidence="1">
        <name>FAD</name>
        <dbReference type="ChEBI" id="CHEBI:57692"/>
    </cofactor>
</comment>
<dbReference type="PROSITE" id="PS00394">
    <property type="entry name" value="DNA_PHOTOLYASES_1_1"/>
    <property type="match status" value="1"/>
</dbReference>
<protein>
    <recommendedName>
        <fullName evidence="5">Photolyase/cryptochrome alpha/beta domain-containing protein</fullName>
    </recommendedName>
</protein>
<feature type="domain" description="Photolyase/cryptochrome alpha/beta" evidence="5">
    <location>
        <begin position="4"/>
        <end position="136"/>
    </location>
</feature>
<evidence type="ECO:0000256" key="4">
    <source>
        <dbReference type="ARBA" id="ARBA00022991"/>
    </source>
</evidence>
<dbReference type="InterPro" id="IPR014729">
    <property type="entry name" value="Rossmann-like_a/b/a_fold"/>
</dbReference>
<dbReference type="Gene3D" id="1.10.579.10">
    <property type="entry name" value="DNA Cyclobutane Dipyrimidine Photolyase, subunit A, domain 3"/>
    <property type="match status" value="1"/>
</dbReference>
<dbReference type="Gene3D" id="3.40.50.620">
    <property type="entry name" value="HUPs"/>
    <property type="match status" value="1"/>
</dbReference>
<dbReference type="PRINTS" id="PR00147">
    <property type="entry name" value="DNAPHOTLYASE"/>
</dbReference>
<dbReference type="GO" id="GO:0006139">
    <property type="term" value="P:nucleobase-containing compound metabolic process"/>
    <property type="evidence" value="ECO:0007669"/>
    <property type="project" value="UniProtKB-ARBA"/>
</dbReference>
<dbReference type="SUPFAM" id="SSF52425">
    <property type="entry name" value="Cryptochrome/photolyase, N-terminal domain"/>
    <property type="match status" value="1"/>
</dbReference>
<evidence type="ECO:0000259" key="5">
    <source>
        <dbReference type="PROSITE" id="PS51645"/>
    </source>
</evidence>
<dbReference type="GO" id="GO:0003677">
    <property type="term" value="F:DNA binding"/>
    <property type="evidence" value="ECO:0007669"/>
    <property type="project" value="TreeGrafter"/>
</dbReference>
<keyword evidence="3" id="KW-0274">FAD</keyword>
<evidence type="ECO:0000256" key="1">
    <source>
        <dbReference type="ARBA" id="ARBA00001974"/>
    </source>
</evidence>
<evidence type="ECO:0000256" key="2">
    <source>
        <dbReference type="ARBA" id="ARBA00022630"/>
    </source>
</evidence>
<reference evidence="6" key="1">
    <citation type="journal article" date="2020" name="Nature">
        <title>Giant virus diversity and host interactions through global metagenomics.</title>
        <authorList>
            <person name="Schulz F."/>
            <person name="Roux S."/>
            <person name="Paez-Espino D."/>
            <person name="Jungbluth S."/>
            <person name="Walsh D.A."/>
            <person name="Denef V.J."/>
            <person name="McMahon K.D."/>
            <person name="Konstantinidis K.T."/>
            <person name="Eloe-Fadrosh E.A."/>
            <person name="Kyrpides N.C."/>
            <person name="Woyke T."/>
        </authorList>
    </citation>
    <scope>NUCLEOTIDE SEQUENCE</scope>
    <source>
        <strain evidence="6">GVMAG-M-3300023184-86</strain>
    </source>
</reference>
<organism evidence="6">
    <name type="scientific">viral metagenome</name>
    <dbReference type="NCBI Taxonomy" id="1070528"/>
    <lineage>
        <taxon>unclassified sequences</taxon>
        <taxon>metagenomes</taxon>
        <taxon>organismal metagenomes</taxon>
    </lineage>
</organism>
<keyword evidence="2" id="KW-0285">Flavoprotein</keyword>
<dbReference type="InterPro" id="IPR005101">
    <property type="entry name" value="Cryptochr/Photolyase_FAD-bd"/>
</dbReference>
<dbReference type="GO" id="GO:0003904">
    <property type="term" value="F:deoxyribodipyrimidine photo-lyase activity"/>
    <property type="evidence" value="ECO:0007669"/>
    <property type="project" value="TreeGrafter"/>
</dbReference>
<dbReference type="Pfam" id="PF03441">
    <property type="entry name" value="FAD_binding_7"/>
    <property type="match status" value="1"/>
</dbReference>
<dbReference type="InterPro" id="IPR036134">
    <property type="entry name" value="Crypto/Photolyase_FAD-like_sf"/>
</dbReference>
<dbReference type="GO" id="GO:0071949">
    <property type="term" value="F:FAD binding"/>
    <property type="evidence" value="ECO:0007669"/>
    <property type="project" value="TreeGrafter"/>
</dbReference>
<dbReference type="SUPFAM" id="SSF48173">
    <property type="entry name" value="Cryptochrome/photolyase FAD-binding domain"/>
    <property type="match status" value="1"/>
</dbReference>
<evidence type="ECO:0000313" key="6">
    <source>
        <dbReference type="EMBL" id="QHT92047.1"/>
    </source>
</evidence>
<dbReference type="InterPro" id="IPR002081">
    <property type="entry name" value="Cryptochrome/DNA_photolyase_1"/>
</dbReference>
<evidence type="ECO:0000256" key="3">
    <source>
        <dbReference type="ARBA" id="ARBA00022827"/>
    </source>
</evidence>
<proteinExistence type="predicted"/>
<dbReference type="InterPro" id="IPR036155">
    <property type="entry name" value="Crypto/Photolyase_N_sf"/>
</dbReference>
<dbReference type="GO" id="GO:0006950">
    <property type="term" value="P:response to stress"/>
    <property type="evidence" value="ECO:0007669"/>
    <property type="project" value="UniProtKB-ARBA"/>
</dbReference>
<sequence length="459" mass="53217">MDYENGLFIFRRDLRIVDNNGLNLINSCCKKAYTIFIFTPEQVTSKNKFKSDNAVQFMIESLKDLAHTISQNGGHLYTFYGSNDSVIADCIKTWDINVVCYNIDYSPYARERDAGIVKLCEKMKTYVMYSYDYYLLEPEMVVNGSGDTYQKFTPFYQAALKKKVDEPAKMRKMNLSSSSKNPGHNITLENALKKFVGKVNPDILVNGGRIEAIKALKSALKSQAHYHKTHNDLANPTSQLSAYLKFGCVSIREAYKAFRSIKDLIRQLFWRDFYANILLAYPRVLGHALKPNYEKIRWHNNDRWFQAWTKGETGFPVVDAGMRQMNATGYMHNRARLIVASFLIKTLLISWEKGEQYFASKLTDYDPASNNGNWQWTASTGADSQPFFRIFNPMEQGKNYDPECVYIKTWVPELKDVPVKDILHWDTEWLKHKDAGYFKPICDYKEQKELALKMYKSIF</sequence>
<dbReference type="PANTHER" id="PTHR11455">
    <property type="entry name" value="CRYPTOCHROME"/>
    <property type="match status" value="1"/>
</dbReference>
<dbReference type="PANTHER" id="PTHR11455:SF9">
    <property type="entry name" value="CRYPTOCHROME CIRCADIAN CLOCK 5 ISOFORM X1"/>
    <property type="match status" value="1"/>
</dbReference>
<dbReference type="PROSITE" id="PS51645">
    <property type="entry name" value="PHR_CRY_ALPHA_BETA"/>
    <property type="match status" value="1"/>
</dbReference>
<dbReference type="InterPro" id="IPR018394">
    <property type="entry name" value="DNA_photolyase_1_CS_C"/>
</dbReference>
<name>A0A6C0IJI6_9ZZZZ</name>
<accession>A0A6C0IJI6</accession>
<dbReference type="Pfam" id="PF00875">
    <property type="entry name" value="DNA_photolyase"/>
    <property type="match status" value="1"/>
</dbReference>
<dbReference type="EMBL" id="MN740175">
    <property type="protein sequence ID" value="QHT92047.1"/>
    <property type="molecule type" value="Genomic_DNA"/>
</dbReference>